<feature type="compositionally biased region" description="Gly residues" evidence="1">
    <location>
        <begin position="47"/>
        <end position="60"/>
    </location>
</feature>
<dbReference type="RefSeq" id="WP_157082024.1">
    <property type="nucleotide sequence ID" value="NZ_BCNT01000009.1"/>
</dbReference>
<feature type="compositionally biased region" description="Polar residues" evidence="1">
    <location>
        <begin position="26"/>
        <end position="43"/>
    </location>
</feature>
<name>A0ABW5UUB2_9BURK</name>
<organism evidence="3 4">
    <name type="scientific">Comamonas terrae</name>
    <dbReference type="NCBI Taxonomy" id="673548"/>
    <lineage>
        <taxon>Bacteria</taxon>
        <taxon>Pseudomonadati</taxon>
        <taxon>Pseudomonadota</taxon>
        <taxon>Betaproteobacteria</taxon>
        <taxon>Burkholderiales</taxon>
        <taxon>Comamonadaceae</taxon>
        <taxon>Comamonas</taxon>
    </lineage>
</organism>
<keyword evidence="2" id="KW-0732">Signal</keyword>
<evidence type="ECO:0008006" key="5">
    <source>
        <dbReference type="Google" id="ProtNLM"/>
    </source>
</evidence>
<evidence type="ECO:0000313" key="3">
    <source>
        <dbReference type="EMBL" id="MFD2756064.1"/>
    </source>
</evidence>
<gene>
    <name evidence="3" type="ORF">ACFSW6_18500</name>
</gene>
<evidence type="ECO:0000256" key="1">
    <source>
        <dbReference type="SAM" id="MobiDB-lite"/>
    </source>
</evidence>
<keyword evidence="4" id="KW-1185">Reference proteome</keyword>
<evidence type="ECO:0000313" key="4">
    <source>
        <dbReference type="Proteomes" id="UP001597463"/>
    </source>
</evidence>
<protein>
    <recommendedName>
        <fullName evidence="5">Translation initiation factor IF-2</fullName>
    </recommendedName>
</protein>
<comment type="caution">
    <text evidence="3">The sequence shown here is derived from an EMBL/GenBank/DDBJ whole genome shotgun (WGS) entry which is preliminary data.</text>
</comment>
<accession>A0ABW5UUB2</accession>
<reference evidence="4" key="1">
    <citation type="journal article" date="2019" name="Int. J. Syst. Evol. Microbiol.">
        <title>The Global Catalogue of Microorganisms (GCM) 10K type strain sequencing project: providing services to taxonomists for standard genome sequencing and annotation.</title>
        <authorList>
            <consortium name="The Broad Institute Genomics Platform"/>
            <consortium name="The Broad Institute Genome Sequencing Center for Infectious Disease"/>
            <person name="Wu L."/>
            <person name="Ma J."/>
        </authorList>
    </citation>
    <scope>NUCLEOTIDE SEQUENCE [LARGE SCALE GENOMIC DNA]</scope>
    <source>
        <strain evidence="4">TISTR 1906</strain>
    </source>
</reference>
<feature type="region of interest" description="Disordered" evidence="1">
    <location>
        <begin position="20"/>
        <end position="135"/>
    </location>
</feature>
<proteinExistence type="predicted"/>
<evidence type="ECO:0000256" key="2">
    <source>
        <dbReference type="SAM" id="SignalP"/>
    </source>
</evidence>
<feature type="chain" id="PRO_5047227479" description="Translation initiation factor IF-2" evidence="2">
    <location>
        <begin position="26"/>
        <end position="135"/>
    </location>
</feature>
<dbReference type="Proteomes" id="UP001597463">
    <property type="component" value="Unassembled WGS sequence"/>
</dbReference>
<sequence length="135" mass="13215">MNIFAREAIAAAAIGLLAAAGAAHAQTGSAPSSGSDGSTTRPMQGNGTQGSGMQGSGTSGSGTAPRPEAGTPGSDPYPPQVGTGAESGNRTDGRQMPSPGGRNQGATTTSPSDSQFPNSDGNWNNNGRRARGDRG</sequence>
<feature type="compositionally biased region" description="Polar residues" evidence="1">
    <location>
        <begin position="104"/>
        <end position="120"/>
    </location>
</feature>
<dbReference type="EMBL" id="JBHUMV010000009">
    <property type="protein sequence ID" value="MFD2756064.1"/>
    <property type="molecule type" value="Genomic_DNA"/>
</dbReference>
<feature type="signal peptide" evidence="2">
    <location>
        <begin position="1"/>
        <end position="25"/>
    </location>
</feature>